<accession>A0ACC3SYD4</accession>
<organism evidence="1 2">
    <name type="scientific">Lipomyces kononenkoae</name>
    <name type="common">Yeast</name>
    <dbReference type="NCBI Taxonomy" id="34357"/>
    <lineage>
        <taxon>Eukaryota</taxon>
        <taxon>Fungi</taxon>
        <taxon>Dikarya</taxon>
        <taxon>Ascomycota</taxon>
        <taxon>Saccharomycotina</taxon>
        <taxon>Lipomycetes</taxon>
        <taxon>Lipomycetales</taxon>
        <taxon>Lipomycetaceae</taxon>
        <taxon>Lipomyces</taxon>
    </lineage>
</organism>
<sequence length="310" mass="33424">MINPSEDGEYPVVTGIGFGKHKSHSEQSFELKYNFKPDSIDDTRQSTLTRSGSEFTLESPGVQNGESFVFTGQHTATKDIDCLLVYDKETESFVLHHVSGIIRLKSQRSATKPSSSHAPPPGGHHNPPASSSVSSTSNSPAISATLKSSKNDKVIELPALQDAPVVEAHKQLHVDQDSDGELEQEPATSAAPRAGTIPRRQPSPISDEDESDADDNGPPVQADGRQSRVPITNSQDVSSDEDDDRDVAMTDIPQQRQEESSDEDNDQTPAPSQNSQPSLIAAPTRRPISLRGYAGGDRVEDDLSSSSEEE</sequence>
<keyword evidence="1" id="KW-0648">Protein biosynthesis</keyword>
<proteinExistence type="predicted"/>
<reference evidence="2" key="1">
    <citation type="journal article" date="2024" name="Front. Bioeng. Biotechnol.">
        <title>Genome-scale model development and genomic sequencing of the oleaginous clade Lipomyces.</title>
        <authorList>
            <person name="Czajka J.J."/>
            <person name="Han Y."/>
            <person name="Kim J."/>
            <person name="Mondo S.J."/>
            <person name="Hofstad B.A."/>
            <person name="Robles A."/>
            <person name="Haridas S."/>
            <person name="Riley R."/>
            <person name="LaButti K."/>
            <person name="Pangilinan J."/>
            <person name="Andreopoulos W."/>
            <person name="Lipzen A."/>
            <person name="Yan J."/>
            <person name="Wang M."/>
            <person name="Ng V."/>
            <person name="Grigoriev I.V."/>
            <person name="Spatafora J.W."/>
            <person name="Magnuson J.K."/>
            <person name="Baker S.E."/>
            <person name="Pomraning K.R."/>
        </authorList>
    </citation>
    <scope>NUCLEOTIDE SEQUENCE [LARGE SCALE GENOMIC DNA]</scope>
    <source>
        <strain evidence="2">CBS 7786</strain>
    </source>
</reference>
<gene>
    <name evidence="1" type="ORF">V1525DRAFT_345640</name>
</gene>
<dbReference type="Proteomes" id="UP001433508">
    <property type="component" value="Unassembled WGS sequence"/>
</dbReference>
<evidence type="ECO:0000313" key="1">
    <source>
        <dbReference type="EMBL" id="KAK9236642.1"/>
    </source>
</evidence>
<keyword evidence="2" id="KW-1185">Reference proteome</keyword>
<comment type="caution">
    <text evidence="1">The sequence shown here is derived from an EMBL/GenBank/DDBJ whole genome shotgun (WGS) entry which is preliminary data.</text>
</comment>
<keyword evidence="1" id="KW-0251">Elongation factor</keyword>
<evidence type="ECO:0000313" key="2">
    <source>
        <dbReference type="Proteomes" id="UP001433508"/>
    </source>
</evidence>
<name>A0ACC3SYD4_LIPKO</name>
<dbReference type="EMBL" id="MU971383">
    <property type="protein sequence ID" value="KAK9236642.1"/>
    <property type="molecule type" value="Genomic_DNA"/>
</dbReference>
<protein>
    <submittedName>
        <fullName evidence="1">RNA polymerase II transcription elongation factor-domain-containing protein</fullName>
    </submittedName>
</protein>